<protein>
    <submittedName>
        <fullName evidence="3">DgyrCDS14158</fullName>
    </submittedName>
</protein>
<accession>A0A7I8WCU6</accession>
<dbReference type="GO" id="GO:0005789">
    <property type="term" value="C:endoplasmic reticulum membrane"/>
    <property type="evidence" value="ECO:0007669"/>
    <property type="project" value="TreeGrafter"/>
</dbReference>
<keyword evidence="1" id="KW-1133">Transmembrane helix</keyword>
<dbReference type="InterPro" id="IPR029063">
    <property type="entry name" value="SAM-dependent_MTases_sf"/>
</dbReference>
<dbReference type="EMBL" id="CAJFCJ010000030">
    <property type="protein sequence ID" value="CAD5125977.1"/>
    <property type="molecule type" value="Genomic_DNA"/>
</dbReference>
<feature type="transmembrane region" description="Helical" evidence="1">
    <location>
        <begin position="12"/>
        <end position="31"/>
    </location>
</feature>
<dbReference type="SUPFAM" id="SSF53335">
    <property type="entry name" value="S-adenosyl-L-methionine-dependent methyltransferases"/>
    <property type="match status" value="1"/>
</dbReference>
<keyword evidence="1" id="KW-0812">Transmembrane</keyword>
<dbReference type="GO" id="GO:0006888">
    <property type="term" value="P:endoplasmic reticulum to Golgi vesicle-mediated transport"/>
    <property type="evidence" value="ECO:0007669"/>
    <property type="project" value="TreeGrafter"/>
</dbReference>
<dbReference type="OrthoDB" id="6352234at2759"/>
<dbReference type="GO" id="GO:0005794">
    <property type="term" value="C:Golgi apparatus"/>
    <property type="evidence" value="ECO:0007669"/>
    <property type="project" value="TreeGrafter"/>
</dbReference>
<dbReference type="GO" id="GO:0031902">
    <property type="term" value="C:late endosome membrane"/>
    <property type="evidence" value="ECO:0007669"/>
    <property type="project" value="TreeGrafter"/>
</dbReference>
<gene>
    <name evidence="3" type="ORF">DGYR_LOCUS13269</name>
</gene>
<comment type="caution">
    <text evidence="3">The sequence shown here is derived from an EMBL/GenBank/DDBJ whole genome shotgun (WGS) entry which is preliminary data.</text>
</comment>
<evidence type="ECO:0000256" key="1">
    <source>
        <dbReference type="SAM" id="Phobius"/>
    </source>
</evidence>
<evidence type="ECO:0000259" key="2">
    <source>
        <dbReference type="Pfam" id="PF05050"/>
    </source>
</evidence>
<reference evidence="3 4" key="1">
    <citation type="submission" date="2020-08" db="EMBL/GenBank/DDBJ databases">
        <authorList>
            <person name="Hejnol A."/>
        </authorList>
    </citation>
    <scope>NUCLEOTIDE SEQUENCE [LARGE SCALE GENOMIC DNA]</scope>
</reference>
<evidence type="ECO:0000313" key="3">
    <source>
        <dbReference type="EMBL" id="CAD5125977.1"/>
    </source>
</evidence>
<dbReference type="GO" id="GO:0005886">
    <property type="term" value="C:plasma membrane"/>
    <property type="evidence" value="ECO:0007669"/>
    <property type="project" value="TreeGrafter"/>
</dbReference>
<evidence type="ECO:0000313" key="4">
    <source>
        <dbReference type="Proteomes" id="UP000549394"/>
    </source>
</evidence>
<dbReference type="PANTHER" id="PTHR34009:SF2">
    <property type="entry name" value="PROTEIN STAR"/>
    <property type="match status" value="1"/>
</dbReference>
<sequence>MIVYRSSKRQLLSVGAFLSILVIYYGGKSILTTIQRNKYRPDSLAIHLILNKYFHKPAFGLPLNLTNPYKYDYSEYGQSIYVDEIFDGKENGTYIECGAGDGETYSNSLFFEIRRKWTGVLIEAGRKNYDLLKMKKRKAILINAALGNKTELVKFIEAGFTGGIDKNMEKSHKKWIFQNFPYNLTNSKQLIQSFRFIDIIEAVGMKVVDYLILDVEGSEITILETIPLSLYVINIIQVEFLVKMDVEKTSRKLDKIKDIILSTNLYIYFDIIKNTDALFIRKDIFYDFEKRSTKPL</sequence>
<feature type="domain" description="Methyltransferase FkbM" evidence="2">
    <location>
        <begin position="96"/>
        <end position="240"/>
    </location>
</feature>
<dbReference type="AlphaFoldDB" id="A0A7I8WCU6"/>
<proteinExistence type="predicted"/>
<keyword evidence="1" id="KW-0472">Membrane</keyword>
<name>A0A7I8WCU6_9ANNE</name>
<dbReference type="Pfam" id="PF05050">
    <property type="entry name" value="Methyltransf_21"/>
    <property type="match status" value="1"/>
</dbReference>
<dbReference type="Gene3D" id="3.40.50.150">
    <property type="entry name" value="Vaccinia Virus protein VP39"/>
    <property type="match status" value="1"/>
</dbReference>
<dbReference type="InterPro" id="IPR053202">
    <property type="entry name" value="EGF_Rcpt_Signaling_Reg"/>
</dbReference>
<dbReference type="PANTHER" id="PTHR34009">
    <property type="entry name" value="PROTEIN STAR"/>
    <property type="match status" value="1"/>
</dbReference>
<organism evidence="3 4">
    <name type="scientific">Dimorphilus gyrociliatus</name>
    <dbReference type="NCBI Taxonomy" id="2664684"/>
    <lineage>
        <taxon>Eukaryota</taxon>
        <taxon>Metazoa</taxon>
        <taxon>Spiralia</taxon>
        <taxon>Lophotrochozoa</taxon>
        <taxon>Annelida</taxon>
        <taxon>Polychaeta</taxon>
        <taxon>Polychaeta incertae sedis</taxon>
        <taxon>Dinophilidae</taxon>
        <taxon>Dimorphilus</taxon>
    </lineage>
</organism>
<dbReference type="InterPro" id="IPR006342">
    <property type="entry name" value="FkbM_mtfrase"/>
</dbReference>
<keyword evidence="4" id="KW-1185">Reference proteome</keyword>
<dbReference type="GO" id="GO:0016197">
    <property type="term" value="P:endosomal transport"/>
    <property type="evidence" value="ECO:0007669"/>
    <property type="project" value="TreeGrafter"/>
</dbReference>
<dbReference type="Proteomes" id="UP000549394">
    <property type="component" value="Unassembled WGS sequence"/>
</dbReference>